<dbReference type="Gramene" id="KVI02712">
    <property type="protein sequence ID" value="KVI02712"/>
    <property type="gene ID" value="Ccrd_019000"/>
</dbReference>
<dbReference type="PANTHER" id="PTHR23310">
    <property type="entry name" value="ACYL-COA-BINDING PROTEIN, ACBP"/>
    <property type="match status" value="1"/>
</dbReference>
<dbReference type="STRING" id="59895.A0A103Y557"/>
<protein>
    <submittedName>
        <fullName evidence="4">Acyl-CoA-binding protein, ACBP</fullName>
    </submittedName>
</protein>
<dbReference type="InterPro" id="IPR035984">
    <property type="entry name" value="Acyl-CoA-binding_sf"/>
</dbReference>
<organism evidence="4 5">
    <name type="scientific">Cynara cardunculus var. scolymus</name>
    <name type="common">Globe artichoke</name>
    <name type="synonym">Cynara scolymus</name>
    <dbReference type="NCBI Taxonomy" id="59895"/>
    <lineage>
        <taxon>Eukaryota</taxon>
        <taxon>Viridiplantae</taxon>
        <taxon>Streptophyta</taxon>
        <taxon>Embryophyta</taxon>
        <taxon>Tracheophyta</taxon>
        <taxon>Spermatophyta</taxon>
        <taxon>Magnoliopsida</taxon>
        <taxon>eudicotyledons</taxon>
        <taxon>Gunneridae</taxon>
        <taxon>Pentapetalae</taxon>
        <taxon>asterids</taxon>
        <taxon>campanulids</taxon>
        <taxon>Asterales</taxon>
        <taxon>Asteraceae</taxon>
        <taxon>Carduoideae</taxon>
        <taxon>Cardueae</taxon>
        <taxon>Carduinae</taxon>
        <taxon>Cynara</taxon>
    </lineage>
</organism>
<dbReference type="Proteomes" id="UP000243975">
    <property type="component" value="Unassembled WGS sequence"/>
</dbReference>
<dbReference type="EMBL" id="LEKV01002644">
    <property type="protein sequence ID" value="KVI02712.1"/>
    <property type="molecule type" value="Genomic_DNA"/>
</dbReference>
<comment type="similarity">
    <text evidence="1">Belongs to the ACBP family.</text>
</comment>
<sequence length="376" mass="41624">RIYFTPIRKIPFYPVISFNHQKKFGINLPFFEPLWRFEPSLSLATAMELFQELVFTISLSLIVSLLVVKLFSMASGGDDGNSTVSKRVEEKIEKEWVVCDSEKEEKAGYFEDAVEVSKDVVCGGYVEAELGSGCVMEDTKSVGEVGASYVFDESPERTDFKDASVGLVKSGEVNVSGSSIQEDCMKSIVLQQESIAVDGGDDGGEVKIEEGDGILYDDWQGIETTELEKDFGAAVAFMGSKISADRVSLIDNEVKLQFYGLHKVALEGPCFESQPMALKISARDNWNAWKRLENLGRDEAMAQYIALLSRHVPDWMGNHASEDDMQDFIATRISGKLHSDEETPIGAESERTLEQMNPCIDLMAVEGSTIIIGEKQ</sequence>
<dbReference type="PROSITE" id="PS51228">
    <property type="entry name" value="ACB_2"/>
    <property type="match status" value="1"/>
</dbReference>
<dbReference type="AlphaFoldDB" id="A0A103Y557"/>
<keyword evidence="5" id="KW-1185">Reference proteome</keyword>
<dbReference type="GO" id="GO:0006631">
    <property type="term" value="P:fatty acid metabolic process"/>
    <property type="evidence" value="ECO:0007669"/>
    <property type="project" value="TreeGrafter"/>
</dbReference>
<evidence type="ECO:0000313" key="4">
    <source>
        <dbReference type="EMBL" id="KVI02712.1"/>
    </source>
</evidence>
<reference evidence="4 5" key="1">
    <citation type="journal article" date="2016" name="Sci. Rep.">
        <title>The genome sequence of the outbreeding globe artichoke constructed de novo incorporating a phase-aware low-pass sequencing strategy of F1 progeny.</title>
        <authorList>
            <person name="Scaglione D."/>
            <person name="Reyes-Chin-Wo S."/>
            <person name="Acquadro A."/>
            <person name="Froenicke L."/>
            <person name="Portis E."/>
            <person name="Beitel C."/>
            <person name="Tirone M."/>
            <person name="Mauro R."/>
            <person name="Lo Monaco A."/>
            <person name="Mauromicale G."/>
            <person name="Faccioli P."/>
            <person name="Cattivelli L."/>
            <person name="Rieseberg L."/>
            <person name="Michelmore R."/>
            <person name="Lanteri S."/>
        </authorList>
    </citation>
    <scope>NUCLEOTIDE SEQUENCE [LARGE SCALE GENOMIC DNA]</scope>
    <source>
        <strain evidence="4">2C</strain>
    </source>
</reference>
<dbReference type="PANTHER" id="PTHR23310:SF105">
    <property type="entry name" value="ACYL-COA-BINDING DOMAIN-CONTAINING PROTEIN 5"/>
    <property type="match status" value="1"/>
</dbReference>
<accession>A0A103Y557</accession>
<comment type="caution">
    <text evidence="4">The sequence shown here is derived from an EMBL/GenBank/DDBJ whole genome shotgun (WGS) entry which is preliminary data.</text>
</comment>
<evidence type="ECO:0000256" key="1">
    <source>
        <dbReference type="ARBA" id="ARBA00005567"/>
    </source>
</evidence>
<feature type="non-terminal residue" evidence="4">
    <location>
        <position position="1"/>
    </location>
</feature>
<dbReference type="OMA" id="CIDLMAV"/>
<dbReference type="SUPFAM" id="SSF47027">
    <property type="entry name" value="Acyl-CoA binding protein"/>
    <property type="match status" value="1"/>
</dbReference>
<evidence type="ECO:0000256" key="2">
    <source>
        <dbReference type="ARBA" id="ARBA00023121"/>
    </source>
</evidence>
<dbReference type="InterPro" id="IPR014352">
    <property type="entry name" value="FERM/acyl-CoA-bd_prot_sf"/>
</dbReference>
<name>A0A103Y557_CYNCS</name>
<dbReference type="InterPro" id="IPR000582">
    <property type="entry name" value="Acyl-CoA-binding_protein"/>
</dbReference>
<evidence type="ECO:0000313" key="5">
    <source>
        <dbReference type="Proteomes" id="UP000243975"/>
    </source>
</evidence>
<proteinExistence type="inferred from homology"/>
<dbReference type="Gene3D" id="1.20.80.10">
    <property type="match status" value="1"/>
</dbReference>
<evidence type="ECO:0000259" key="3">
    <source>
        <dbReference type="PROSITE" id="PS51228"/>
    </source>
</evidence>
<feature type="domain" description="ACB" evidence="3">
    <location>
        <begin position="227"/>
        <end position="317"/>
    </location>
</feature>
<keyword evidence="2" id="KW-0446">Lipid-binding</keyword>
<gene>
    <name evidence="4" type="ORF">Ccrd_019000</name>
</gene>
<dbReference type="Pfam" id="PF00887">
    <property type="entry name" value="ACBP"/>
    <property type="match status" value="1"/>
</dbReference>
<dbReference type="GO" id="GO:0000062">
    <property type="term" value="F:fatty-acyl-CoA binding"/>
    <property type="evidence" value="ECO:0007669"/>
    <property type="project" value="InterPro"/>
</dbReference>